<evidence type="ECO:0000313" key="1">
    <source>
        <dbReference type="Proteomes" id="UP000887580"/>
    </source>
</evidence>
<accession>A0AC35EY60</accession>
<organism evidence="1 2">
    <name type="scientific">Panagrolaimus sp. PS1159</name>
    <dbReference type="NCBI Taxonomy" id="55785"/>
    <lineage>
        <taxon>Eukaryota</taxon>
        <taxon>Metazoa</taxon>
        <taxon>Ecdysozoa</taxon>
        <taxon>Nematoda</taxon>
        <taxon>Chromadorea</taxon>
        <taxon>Rhabditida</taxon>
        <taxon>Tylenchina</taxon>
        <taxon>Panagrolaimomorpha</taxon>
        <taxon>Panagrolaimoidea</taxon>
        <taxon>Panagrolaimidae</taxon>
        <taxon>Panagrolaimus</taxon>
    </lineage>
</organism>
<protein>
    <submittedName>
        <fullName evidence="2">Rhodanese domain-containing protein</fullName>
    </submittedName>
</protein>
<name>A0AC35EY60_9BILA</name>
<proteinExistence type="predicted"/>
<sequence>MSDLYKDHNLTDEEVSRYGRQMITADFDVRNQEKLKNSAVLIVGCGGLGNPVALYLAGAGIGKIGLVDFDTIDISNLHRQIGFTLDDIGKQKSEILKNAILARNPNVEVEIYNTTLNKENALKIVKEYTVVADCSDNMPTRYTVNEACLITNTPLAMGSAVGWAGQFTFYHINPKGPCYRCLYPNPSKNTINMSCNEKGIMGPVVGIIGNIQAIEIIKFCAFGESSFSDTMYNYDAFDGRFFNVTLRPKSPNCESCLGGLTQVNDYQMLCDRIAGQTPLSEVIQEEYRVTSNELLESLKNDQDAILIDVRPINEFKIAHHPRATNIPINEFSYEKGGLQTVMHLCKKNGDEEPPNKCFLICRRGNDSYRVLLLLKARFYGDKALDVVDVIGGYDSWRKDVDPNFPAY</sequence>
<dbReference type="WBParaSite" id="PS1159_v2.g1189.t1">
    <property type="protein sequence ID" value="PS1159_v2.g1189.t1"/>
    <property type="gene ID" value="PS1159_v2.g1189"/>
</dbReference>
<dbReference type="Proteomes" id="UP000887580">
    <property type="component" value="Unplaced"/>
</dbReference>
<evidence type="ECO:0000313" key="2">
    <source>
        <dbReference type="WBParaSite" id="PS1159_v2.g1189.t1"/>
    </source>
</evidence>
<reference evidence="2" key="1">
    <citation type="submission" date="2022-11" db="UniProtKB">
        <authorList>
            <consortium name="WormBaseParasite"/>
        </authorList>
    </citation>
    <scope>IDENTIFICATION</scope>
</reference>